<evidence type="ECO:0000259" key="1">
    <source>
        <dbReference type="SMART" id="SM00387"/>
    </source>
</evidence>
<keyword evidence="2" id="KW-0418">Kinase</keyword>
<dbReference type="InterPro" id="IPR036890">
    <property type="entry name" value="HATPase_C_sf"/>
</dbReference>
<name>A0A1M7JV61_9FIRM</name>
<dbReference type="SMART" id="SM00387">
    <property type="entry name" value="HATPase_c"/>
    <property type="match status" value="1"/>
</dbReference>
<dbReference type="RefSeq" id="WP_073256587.1">
    <property type="nucleotide sequence ID" value="NZ_FRCR01000007.1"/>
</dbReference>
<dbReference type="AlphaFoldDB" id="A0A1M7JV61"/>
<dbReference type="Proteomes" id="UP000184375">
    <property type="component" value="Unassembled WGS sequence"/>
</dbReference>
<dbReference type="EMBL" id="FRCR01000007">
    <property type="protein sequence ID" value="SHM56990.1"/>
    <property type="molecule type" value="Genomic_DNA"/>
</dbReference>
<dbReference type="CDD" id="cd16934">
    <property type="entry name" value="HATPase_RsbT-like"/>
    <property type="match status" value="1"/>
</dbReference>
<dbReference type="Pfam" id="PF13581">
    <property type="entry name" value="HATPase_c_2"/>
    <property type="match status" value="1"/>
</dbReference>
<dbReference type="Gene3D" id="3.30.565.10">
    <property type="entry name" value="Histidine kinase-like ATPase, C-terminal domain"/>
    <property type="match status" value="1"/>
</dbReference>
<sequence>MIEVNPQDYDIVLKIKDESDIAVSRQMAKNFAQKMDFSLADVTKIATAVSELARNIYRYAKEGYIFIRKKEAGPEKAIAIEILACDKGPGIENVELAVSGGYTTSERSLGLGLAGIRRLMDSFHIESKVGKGTAVIVEKRRRVF</sequence>
<dbReference type="OrthoDB" id="9799195at2"/>
<dbReference type="GO" id="GO:0016301">
    <property type="term" value="F:kinase activity"/>
    <property type="evidence" value="ECO:0007669"/>
    <property type="project" value="UniProtKB-KW"/>
</dbReference>
<dbReference type="STRING" id="447595.SAMN05660826_01359"/>
<proteinExistence type="predicted"/>
<evidence type="ECO:0000313" key="3">
    <source>
        <dbReference type="Proteomes" id="UP000184375"/>
    </source>
</evidence>
<dbReference type="SUPFAM" id="SSF55874">
    <property type="entry name" value="ATPase domain of HSP90 chaperone/DNA topoisomerase II/histidine kinase"/>
    <property type="match status" value="1"/>
</dbReference>
<accession>A0A1M7JV61</accession>
<gene>
    <name evidence="2" type="ORF">SAMN05660826_01359</name>
</gene>
<keyword evidence="2" id="KW-0808">Transferase</keyword>
<dbReference type="InterPro" id="IPR003594">
    <property type="entry name" value="HATPase_dom"/>
</dbReference>
<feature type="domain" description="Histidine kinase/HSP90-like ATPase" evidence="1">
    <location>
        <begin position="40"/>
        <end position="143"/>
    </location>
</feature>
<protein>
    <submittedName>
        <fullName evidence="2">Serine/threonine-protein kinase RsbT</fullName>
    </submittedName>
</protein>
<organism evidence="2 3">
    <name type="scientific">Caldanaerovirga acetigignens</name>
    <dbReference type="NCBI Taxonomy" id="447595"/>
    <lineage>
        <taxon>Bacteria</taxon>
        <taxon>Bacillati</taxon>
        <taxon>Bacillota</taxon>
        <taxon>Clostridia</taxon>
        <taxon>Thermosediminibacterales</taxon>
        <taxon>Thermosediminibacteraceae</taxon>
        <taxon>Caldanaerovirga</taxon>
    </lineage>
</organism>
<evidence type="ECO:0000313" key="2">
    <source>
        <dbReference type="EMBL" id="SHM56990.1"/>
    </source>
</evidence>
<keyword evidence="3" id="KW-1185">Reference proteome</keyword>
<reference evidence="3" key="1">
    <citation type="submission" date="2016-11" db="EMBL/GenBank/DDBJ databases">
        <authorList>
            <person name="Varghese N."/>
            <person name="Submissions S."/>
        </authorList>
    </citation>
    <scope>NUCLEOTIDE SEQUENCE [LARGE SCALE GENOMIC DNA]</scope>
    <source>
        <strain evidence="3">DSM 18802</strain>
    </source>
</reference>